<dbReference type="PANTHER" id="PTHR47331">
    <property type="entry name" value="PHD-TYPE DOMAIN-CONTAINING PROTEIN"/>
    <property type="match status" value="1"/>
</dbReference>
<name>A0A0N4W6B5_HAEPC</name>
<protein>
    <submittedName>
        <fullName evidence="2">Integrase_H2C2 domain-containing protein</fullName>
    </submittedName>
</protein>
<sequence length="151" mass="17570">MGNTVELFKNSDNIWRARRRLDLCEESKFRTLIASKTELARLIIQSAHEKYHIGIAHTMSKVRQSLWIPRLHQEARSLVNRCVRCRRLNAASYQYPAMTDLYAYMHSTIVYLYACRVHKSRPFEHIGMNFRDLPGVQNGSSISKAHGCIFT</sequence>
<dbReference type="Gene3D" id="1.10.340.70">
    <property type="match status" value="1"/>
</dbReference>
<evidence type="ECO:0000313" key="2">
    <source>
        <dbReference type="WBParaSite" id="HPLM_0000558001-mRNA-1"/>
    </source>
</evidence>
<dbReference type="InterPro" id="IPR041588">
    <property type="entry name" value="Integrase_H2C2"/>
</dbReference>
<feature type="domain" description="Integrase zinc-binding" evidence="1">
    <location>
        <begin position="37"/>
        <end position="90"/>
    </location>
</feature>
<evidence type="ECO:0000259" key="1">
    <source>
        <dbReference type="Pfam" id="PF17921"/>
    </source>
</evidence>
<dbReference type="AlphaFoldDB" id="A0A0N4W6B5"/>
<proteinExistence type="predicted"/>
<organism evidence="2">
    <name type="scientific">Haemonchus placei</name>
    <name type="common">Barber's pole worm</name>
    <dbReference type="NCBI Taxonomy" id="6290"/>
    <lineage>
        <taxon>Eukaryota</taxon>
        <taxon>Metazoa</taxon>
        <taxon>Ecdysozoa</taxon>
        <taxon>Nematoda</taxon>
        <taxon>Chromadorea</taxon>
        <taxon>Rhabditida</taxon>
        <taxon>Rhabditina</taxon>
        <taxon>Rhabditomorpha</taxon>
        <taxon>Strongyloidea</taxon>
        <taxon>Trichostrongylidae</taxon>
        <taxon>Haemonchus</taxon>
    </lineage>
</organism>
<dbReference type="Pfam" id="PF17921">
    <property type="entry name" value="Integrase_H2C2"/>
    <property type="match status" value="1"/>
</dbReference>
<reference evidence="2" key="1">
    <citation type="submission" date="2017-02" db="UniProtKB">
        <authorList>
            <consortium name="WormBaseParasite"/>
        </authorList>
    </citation>
    <scope>IDENTIFICATION</scope>
</reference>
<dbReference type="WBParaSite" id="HPLM_0000558001-mRNA-1">
    <property type="protein sequence ID" value="HPLM_0000558001-mRNA-1"/>
    <property type="gene ID" value="HPLM_0000558001"/>
</dbReference>
<accession>A0A0N4W6B5</accession>